<evidence type="ECO:0000256" key="1">
    <source>
        <dbReference type="PROSITE-ProRule" id="PRU00047"/>
    </source>
</evidence>
<feature type="compositionally biased region" description="Basic residues" evidence="2">
    <location>
        <begin position="581"/>
        <end position="593"/>
    </location>
</feature>
<dbReference type="GO" id="GO:0003676">
    <property type="term" value="F:nucleic acid binding"/>
    <property type="evidence" value="ECO:0007669"/>
    <property type="project" value="InterPro"/>
</dbReference>
<feature type="region of interest" description="Disordered" evidence="2">
    <location>
        <begin position="78"/>
        <end position="100"/>
    </location>
</feature>
<feature type="region of interest" description="Disordered" evidence="2">
    <location>
        <begin position="1"/>
        <end position="31"/>
    </location>
</feature>
<dbReference type="InterPro" id="IPR040256">
    <property type="entry name" value="At4g02000-like"/>
</dbReference>
<proteinExistence type="predicted"/>
<name>A0AAV2FDX4_9ROSI</name>
<keyword evidence="1" id="KW-0862">Zinc</keyword>
<feature type="compositionally biased region" description="Polar residues" evidence="2">
    <location>
        <begin position="352"/>
        <end position="362"/>
    </location>
</feature>
<dbReference type="GO" id="GO:0008270">
    <property type="term" value="F:zinc ion binding"/>
    <property type="evidence" value="ECO:0007669"/>
    <property type="project" value="UniProtKB-KW"/>
</dbReference>
<evidence type="ECO:0000313" key="4">
    <source>
        <dbReference type="EMBL" id="CAL1396494.1"/>
    </source>
</evidence>
<sequence length="657" mass="72509">MKSTANSGLATPAPALLPSDRPPDSLDSSAPANCARVTESVAPNIGVSDMAIDASVLSVQASPVDATQKQGLQDLAVPGRRLDPSSQTSSQQTQTTTNPPVLNFKAALAGSAANQGRKSQWTFIGDRDLEPSSFQGEPALKVSTALKERLCQPWQKTLIVRLLGRSITYSYLVSQLKWKWRPVGSLEIIDLNNDTFLATFGNNQDYLRALTGGPWVILDHYLIVHQWSPAFRTSDKPHRSVVAWVQLPELPVHFYHREILFALGNLIGRTIKLDYHTEHLERGKFARIAIELDMTKPLPTRIWLDDFWQAILYENLPTICYGCGRIGHQEEGCPQKRQENQVTTLCLPEPPSQTLSPTNSQEPPAGFGPWMQVTRKSRKQGRKAPNMENPNRGQLQSNRGDLAKISAATKGKNEEISGKGYREGKGKLEQRPGNKKDNSETLKTKLLPTEDKSNGKKKIQPSQEWRPIVEKQQKETQPKSQDKPNPMNVVTDPSSSNSKPQTITQHSRDGKGANIHIITVPELALTAKENQPKESRESVSIRKHFRRKSTEVSSPANTKKGNSLRVSKSSHCMNSSARDGKRPHHKKKSHSHTKSVEELLDHLQATPIPGEGDAGYKGVDEQMSEISNPQQSEAKEGSILAVAMQETAMAPAAAASI</sequence>
<evidence type="ECO:0000256" key="2">
    <source>
        <dbReference type="SAM" id="MobiDB-lite"/>
    </source>
</evidence>
<dbReference type="Proteomes" id="UP001497516">
    <property type="component" value="Chromosome 6"/>
</dbReference>
<accession>A0AAV2FDX4</accession>
<protein>
    <recommendedName>
        <fullName evidence="3">CCHC-type domain-containing protein</fullName>
    </recommendedName>
</protein>
<organism evidence="4 5">
    <name type="scientific">Linum trigynum</name>
    <dbReference type="NCBI Taxonomy" id="586398"/>
    <lineage>
        <taxon>Eukaryota</taxon>
        <taxon>Viridiplantae</taxon>
        <taxon>Streptophyta</taxon>
        <taxon>Embryophyta</taxon>
        <taxon>Tracheophyta</taxon>
        <taxon>Spermatophyta</taxon>
        <taxon>Magnoliopsida</taxon>
        <taxon>eudicotyledons</taxon>
        <taxon>Gunneridae</taxon>
        <taxon>Pentapetalae</taxon>
        <taxon>rosids</taxon>
        <taxon>fabids</taxon>
        <taxon>Malpighiales</taxon>
        <taxon>Linaceae</taxon>
        <taxon>Linum</taxon>
    </lineage>
</organism>
<dbReference type="EMBL" id="OZ034819">
    <property type="protein sequence ID" value="CAL1396494.1"/>
    <property type="molecule type" value="Genomic_DNA"/>
</dbReference>
<feature type="compositionally biased region" description="Basic and acidic residues" evidence="2">
    <location>
        <begin position="530"/>
        <end position="540"/>
    </location>
</feature>
<feature type="compositionally biased region" description="Low complexity" evidence="2">
    <location>
        <begin position="12"/>
        <end position="31"/>
    </location>
</feature>
<gene>
    <name evidence="4" type="ORF">LTRI10_LOCUS36856</name>
</gene>
<keyword evidence="1" id="KW-0479">Metal-binding</keyword>
<dbReference type="PANTHER" id="PTHR31286:SF99">
    <property type="entry name" value="DUF4283 DOMAIN-CONTAINING PROTEIN"/>
    <property type="match status" value="1"/>
</dbReference>
<keyword evidence="5" id="KW-1185">Reference proteome</keyword>
<reference evidence="4 5" key="1">
    <citation type="submission" date="2024-04" db="EMBL/GenBank/DDBJ databases">
        <authorList>
            <person name="Fracassetti M."/>
        </authorList>
    </citation>
    <scope>NUCLEOTIDE SEQUENCE [LARGE SCALE GENOMIC DNA]</scope>
</reference>
<dbReference type="InterPro" id="IPR025558">
    <property type="entry name" value="DUF4283"/>
</dbReference>
<feature type="domain" description="CCHC-type" evidence="3">
    <location>
        <begin position="320"/>
        <end position="335"/>
    </location>
</feature>
<keyword evidence="1" id="KW-0863">Zinc-finger</keyword>
<feature type="compositionally biased region" description="Basic and acidic residues" evidence="2">
    <location>
        <begin position="467"/>
        <end position="482"/>
    </location>
</feature>
<feature type="compositionally biased region" description="Basic and acidic residues" evidence="2">
    <location>
        <begin position="411"/>
        <end position="454"/>
    </location>
</feature>
<dbReference type="InterPro" id="IPR001878">
    <property type="entry name" value="Znf_CCHC"/>
</dbReference>
<feature type="compositionally biased region" description="Low complexity" evidence="2">
    <location>
        <begin position="85"/>
        <end position="97"/>
    </location>
</feature>
<dbReference type="AlphaFoldDB" id="A0AAV2FDX4"/>
<feature type="compositionally biased region" description="Polar residues" evidence="2">
    <location>
        <begin position="388"/>
        <end position="399"/>
    </location>
</feature>
<feature type="region of interest" description="Disordered" evidence="2">
    <location>
        <begin position="346"/>
        <end position="598"/>
    </location>
</feature>
<dbReference type="PANTHER" id="PTHR31286">
    <property type="entry name" value="GLYCINE-RICH CELL WALL STRUCTURAL PROTEIN 1.8-LIKE"/>
    <property type="match status" value="1"/>
</dbReference>
<dbReference type="Pfam" id="PF14111">
    <property type="entry name" value="DUF4283"/>
    <property type="match status" value="1"/>
</dbReference>
<evidence type="ECO:0000313" key="5">
    <source>
        <dbReference type="Proteomes" id="UP001497516"/>
    </source>
</evidence>
<feature type="compositionally biased region" description="Polar residues" evidence="2">
    <location>
        <begin position="551"/>
        <end position="577"/>
    </location>
</feature>
<evidence type="ECO:0000259" key="3">
    <source>
        <dbReference type="PROSITE" id="PS50158"/>
    </source>
</evidence>
<dbReference type="PROSITE" id="PS50158">
    <property type="entry name" value="ZF_CCHC"/>
    <property type="match status" value="1"/>
</dbReference>
<feature type="compositionally biased region" description="Polar residues" evidence="2">
    <location>
        <begin position="491"/>
        <end position="505"/>
    </location>
</feature>